<dbReference type="Gene3D" id="3.40.50.300">
    <property type="entry name" value="P-loop containing nucleotide triphosphate hydrolases"/>
    <property type="match status" value="1"/>
</dbReference>
<reference evidence="3" key="1">
    <citation type="submission" date="2020-01" db="EMBL/GenBank/DDBJ databases">
        <authorList>
            <consortium name="DOE Joint Genome Institute"/>
            <person name="Haridas S."/>
            <person name="Albert R."/>
            <person name="Binder M."/>
            <person name="Bloem J."/>
            <person name="Labutti K."/>
            <person name="Salamov A."/>
            <person name="Andreopoulos B."/>
            <person name="Baker S.E."/>
            <person name="Barry K."/>
            <person name="Bills G."/>
            <person name="Bluhm B.H."/>
            <person name="Cannon C."/>
            <person name="Castanera R."/>
            <person name="Culley D.E."/>
            <person name="Daum C."/>
            <person name="Ezra D."/>
            <person name="Gonzalez J.B."/>
            <person name="Henrissat B."/>
            <person name="Kuo A."/>
            <person name="Liang C."/>
            <person name="Lipzen A."/>
            <person name="Lutzoni F."/>
            <person name="Magnuson J."/>
            <person name="Mondo S."/>
            <person name="Nolan M."/>
            <person name="Ohm R."/>
            <person name="Pangilinan J."/>
            <person name="Park H.-J."/>
            <person name="Ramirez L."/>
            <person name="Alfaro M."/>
            <person name="Sun H."/>
            <person name="Tritt A."/>
            <person name="Yoshinaga Y."/>
            <person name="Zwiers L.-H."/>
            <person name="Turgeon B.G."/>
            <person name="Goodwin S.B."/>
            <person name="Spatafora J.W."/>
            <person name="Crous P.W."/>
            <person name="Grigoriev I.V."/>
        </authorList>
    </citation>
    <scope>NUCLEOTIDE SEQUENCE</scope>
    <source>
        <strain evidence="3">P77</strain>
    </source>
</reference>
<evidence type="ECO:0000256" key="1">
    <source>
        <dbReference type="ARBA" id="ARBA00022737"/>
    </source>
</evidence>
<evidence type="ECO:0000313" key="3">
    <source>
        <dbReference type="EMBL" id="KAF1828069.1"/>
    </source>
</evidence>
<dbReference type="OrthoDB" id="5418336at2759"/>
<organism evidence="3 4">
    <name type="scientific">Decorospora gaudefroyi</name>
    <dbReference type="NCBI Taxonomy" id="184978"/>
    <lineage>
        <taxon>Eukaryota</taxon>
        <taxon>Fungi</taxon>
        <taxon>Dikarya</taxon>
        <taxon>Ascomycota</taxon>
        <taxon>Pezizomycotina</taxon>
        <taxon>Dothideomycetes</taxon>
        <taxon>Pleosporomycetidae</taxon>
        <taxon>Pleosporales</taxon>
        <taxon>Pleosporineae</taxon>
        <taxon>Pleosporaceae</taxon>
        <taxon>Decorospora</taxon>
    </lineage>
</organism>
<dbReference type="SUPFAM" id="SSF52540">
    <property type="entry name" value="P-loop containing nucleoside triphosphate hydrolases"/>
    <property type="match status" value="1"/>
</dbReference>
<dbReference type="AlphaFoldDB" id="A0A6A5JW32"/>
<dbReference type="EMBL" id="ML975703">
    <property type="protein sequence ID" value="KAF1828069.1"/>
    <property type="molecule type" value="Genomic_DNA"/>
</dbReference>
<keyword evidence="4" id="KW-1185">Reference proteome</keyword>
<feature type="domain" description="Nephrocystin 3-like N-terminal" evidence="2">
    <location>
        <begin position="30"/>
        <end position="180"/>
    </location>
</feature>
<dbReference type="Proteomes" id="UP000800040">
    <property type="component" value="Unassembled WGS sequence"/>
</dbReference>
<evidence type="ECO:0000313" key="4">
    <source>
        <dbReference type="Proteomes" id="UP000800040"/>
    </source>
</evidence>
<dbReference type="InterPro" id="IPR027417">
    <property type="entry name" value="P-loop_NTPase"/>
</dbReference>
<dbReference type="InterPro" id="IPR056884">
    <property type="entry name" value="NPHP3-like_N"/>
</dbReference>
<feature type="non-terminal residue" evidence="3">
    <location>
        <position position="188"/>
    </location>
</feature>
<keyword evidence="1" id="KW-0677">Repeat</keyword>
<sequence>AVACRNALFLTDPHVDRESVITTKGTRVAGTCEWITHNASYRAWLNGDGDGKNNDNRRLLWISGGPGKGKTMLSVFLTEELERHTASVPNAELALFFCSAEDEKRNTAVAVLRGLVHQIIAKRPQLVKHALPHFEMPELMPQTLSSLETLWIIFRKLITDAELGTMFCVLDGLDECDESTLRVLLPRV</sequence>
<name>A0A6A5JW32_9PLEO</name>
<dbReference type="PANTHER" id="PTHR10039:SF14">
    <property type="entry name" value="NACHT DOMAIN-CONTAINING PROTEIN"/>
    <property type="match status" value="1"/>
</dbReference>
<dbReference type="PANTHER" id="PTHR10039">
    <property type="entry name" value="AMELOGENIN"/>
    <property type="match status" value="1"/>
</dbReference>
<gene>
    <name evidence="3" type="ORF">BDW02DRAFT_485176</name>
</gene>
<evidence type="ECO:0000259" key="2">
    <source>
        <dbReference type="Pfam" id="PF24883"/>
    </source>
</evidence>
<proteinExistence type="predicted"/>
<protein>
    <recommendedName>
        <fullName evidence="2">Nephrocystin 3-like N-terminal domain-containing protein</fullName>
    </recommendedName>
</protein>
<feature type="non-terminal residue" evidence="3">
    <location>
        <position position="1"/>
    </location>
</feature>
<dbReference type="Pfam" id="PF24883">
    <property type="entry name" value="NPHP3_N"/>
    <property type="match status" value="1"/>
</dbReference>
<accession>A0A6A5JW32</accession>